<evidence type="ECO:0000256" key="1">
    <source>
        <dbReference type="SAM" id="SignalP"/>
    </source>
</evidence>
<reference evidence="3 4" key="1">
    <citation type="submission" date="2017-07" db="EMBL/GenBank/DDBJ databases">
        <title>Genome sequence of Streptomyces pluripotens MUSC 137T.</title>
        <authorList>
            <person name="Ser H.-L."/>
            <person name="Lee L.-H."/>
        </authorList>
    </citation>
    <scope>NUCLEOTIDE SEQUENCE [LARGE SCALE GENOMIC DNA]</scope>
    <source>
        <strain evidence="3 4">MUSC 137</strain>
    </source>
</reference>
<name>A0A221NXP6_9ACTN</name>
<gene>
    <name evidence="3" type="ORF">LK07_09770</name>
</gene>
<feature type="signal peptide" evidence="1">
    <location>
        <begin position="1"/>
        <end position="19"/>
    </location>
</feature>
<keyword evidence="4" id="KW-1185">Reference proteome</keyword>
<accession>A0A221NXP6</accession>
<protein>
    <submittedName>
        <fullName evidence="3">Sensor domain-containing protein</fullName>
    </submittedName>
</protein>
<organism evidence="3 4">
    <name type="scientific">Streptomyces pluripotens</name>
    <dbReference type="NCBI Taxonomy" id="1355015"/>
    <lineage>
        <taxon>Bacteria</taxon>
        <taxon>Bacillati</taxon>
        <taxon>Actinomycetota</taxon>
        <taxon>Actinomycetes</taxon>
        <taxon>Kitasatosporales</taxon>
        <taxon>Streptomycetaceae</taxon>
        <taxon>Streptomyces</taxon>
    </lineage>
</organism>
<dbReference type="AlphaFoldDB" id="A0A221NXP6"/>
<dbReference type="Proteomes" id="UP000031501">
    <property type="component" value="Chromosome"/>
</dbReference>
<evidence type="ECO:0000313" key="3">
    <source>
        <dbReference type="EMBL" id="ASN24285.1"/>
    </source>
</evidence>
<feature type="domain" description="PknH-like extracellular" evidence="2">
    <location>
        <begin position="53"/>
        <end position="186"/>
    </location>
</feature>
<dbReference type="PROSITE" id="PS51257">
    <property type="entry name" value="PROKAR_LIPOPROTEIN"/>
    <property type="match status" value="1"/>
</dbReference>
<keyword evidence="1" id="KW-0732">Signal</keyword>
<evidence type="ECO:0000259" key="2">
    <source>
        <dbReference type="Pfam" id="PF14032"/>
    </source>
</evidence>
<dbReference type="RefSeq" id="WP_039654477.1">
    <property type="nucleotide sequence ID" value="NZ_CP021080.1"/>
</dbReference>
<proteinExistence type="predicted"/>
<feature type="chain" id="PRO_5039620149" evidence="1">
    <location>
        <begin position="20"/>
        <end position="244"/>
    </location>
</feature>
<dbReference type="InterPro" id="IPR026954">
    <property type="entry name" value="PknH-like_Extracell"/>
</dbReference>
<evidence type="ECO:0000313" key="4">
    <source>
        <dbReference type="Proteomes" id="UP000031501"/>
    </source>
</evidence>
<dbReference type="KEGG" id="splu:LK06_008660"/>
<dbReference type="Pfam" id="PF14032">
    <property type="entry name" value="PknH_C"/>
    <property type="match status" value="1"/>
</dbReference>
<dbReference type="EMBL" id="CP022433">
    <property type="protein sequence ID" value="ASN24285.1"/>
    <property type="molecule type" value="Genomic_DNA"/>
</dbReference>
<sequence>MSRTTRLAGAALVAGLALAVSGCSSSGTATGGVAASPAASAPASPSPVDHTLTKAALQQALLTSAEVPAGFKASKPDKGEDMFGKADTTMPASCQPIADIAANDAAIRPSAAVDQDYPQPAKASAMISSRLVSYPAGDAEKAMTALKAAVKSCATYKSKSPDDGSITRLRLAVQPGPALGDDAVTLDATGDVQGHALTIRLVDIRIGSSMAVFTSFDFKAAKVPAVPQLLMAKQVEKLKTAATG</sequence>